<dbReference type="InterPro" id="IPR029044">
    <property type="entry name" value="Nucleotide-diphossugar_trans"/>
</dbReference>
<keyword evidence="2" id="KW-0808">Transferase</keyword>
<dbReference type="Proteomes" id="UP000256373">
    <property type="component" value="Unassembled WGS sequence"/>
</dbReference>
<gene>
    <name evidence="2" type="ORF">DSL64_05310</name>
</gene>
<dbReference type="Pfam" id="PF00535">
    <property type="entry name" value="Glycos_transf_2"/>
    <property type="match status" value="1"/>
</dbReference>
<dbReference type="OrthoDB" id="9788101at2"/>
<dbReference type="RefSeq" id="WP_115829630.1">
    <property type="nucleotide sequence ID" value="NZ_QNUL01000003.1"/>
</dbReference>
<dbReference type="EMBL" id="QNUL01000003">
    <property type="protein sequence ID" value="REA63042.1"/>
    <property type="molecule type" value="Genomic_DNA"/>
</dbReference>
<comment type="caution">
    <text evidence="2">The sequence shown here is derived from an EMBL/GenBank/DDBJ whole genome shotgun (WGS) entry which is preliminary data.</text>
</comment>
<evidence type="ECO:0000313" key="3">
    <source>
        <dbReference type="Proteomes" id="UP000256373"/>
    </source>
</evidence>
<proteinExistence type="predicted"/>
<reference evidence="2 3" key="1">
    <citation type="submission" date="2018-07" db="EMBL/GenBank/DDBJ databases">
        <title>Dyadobacter roseus sp. nov., isolated from rose rhizosphere soil.</title>
        <authorList>
            <person name="Chen L."/>
        </authorList>
    </citation>
    <scope>NUCLEOTIDE SEQUENCE [LARGE SCALE GENOMIC DNA]</scope>
    <source>
        <strain evidence="2 3">RS19</strain>
    </source>
</reference>
<dbReference type="GO" id="GO:0016758">
    <property type="term" value="F:hexosyltransferase activity"/>
    <property type="evidence" value="ECO:0007669"/>
    <property type="project" value="UniProtKB-ARBA"/>
</dbReference>
<evidence type="ECO:0000313" key="2">
    <source>
        <dbReference type="EMBL" id="REA63042.1"/>
    </source>
</evidence>
<dbReference type="Gene3D" id="3.90.550.10">
    <property type="entry name" value="Spore Coat Polysaccharide Biosynthesis Protein SpsA, Chain A"/>
    <property type="match status" value="1"/>
</dbReference>
<name>A0A3D8YEP3_9BACT</name>
<accession>A0A3D8YEP3</accession>
<keyword evidence="3" id="KW-1185">Reference proteome</keyword>
<organism evidence="2 3">
    <name type="scientific">Dyadobacter luteus</name>
    <dbReference type="NCBI Taxonomy" id="2259619"/>
    <lineage>
        <taxon>Bacteria</taxon>
        <taxon>Pseudomonadati</taxon>
        <taxon>Bacteroidota</taxon>
        <taxon>Cytophagia</taxon>
        <taxon>Cytophagales</taxon>
        <taxon>Spirosomataceae</taxon>
        <taxon>Dyadobacter</taxon>
    </lineage>
</organism>
<evidence type="ECO:0000259" key="1">
    <source>
        <dbReference type="Pfam" id="PF00535"/>
    </source>
</evidence>
<dbReference type="SUPFAM" id="SSF53448">
    <property type="entry name" value="Nucleotide-diphospho-sugar transferases"/>
    <property type="match status" value="1"/>
</dbReference>
<dbReference type="PANTHER" id="PTHR22916">
    <property type="entry name" value="GLYCOSYLTRANSFERASE"/>
    <property type="match status" value="1"/>
</dbReference>
<dbReference type="InterPro" id="IPR001173">
    <property type="entry name" value="Glyco_trans_2-like"/>
</dbReference>
<protein>
    <submittedName>
        <fullName evidence="2">Glycosyltransferase</fullName>
    </submittedName>
</protein>
<feature type="domain" description="Glycosyltransferase 2-like" evidence="1">
    <location>
        <begin position="8"/>
        <end position="140"/>
    </location>
</feature>
<sequence>MNNQSLISVVIVSYNAEALLQRCLESIYAQQYTQIEIILIDGDSKDRTVTIIQKNAARIAFWISEKDNGIYDAMNKALNYVKGQWVYFIGVDDVLTPEFSALAQQLNDPATIYYGSVWKSGKKYLGKLSPYHQAKTGINHQAMIYPAQVFAKKRYDTQYTISADHVLNMELHKDPLYHFEFQNFTIAVFNDTGVSSLKKDQLFEKRKANLILQNYGWGIYFRFLFKTLKAKLLKH</sequence>
<dbReference type="AlphaFoldDB" id="A0A3D8YEP3"/>